<comment type="caution">
    <text evidence="2">Lacks conserved residue(s) required for the propagation of feature annotation.</text>
</comment>
<organism evidence="4 5">
    <name type="scientific">Molossus molossus</name>
    <name type="common">Pallas' mastiff bat</name>
    <name type="synonym">Vespertilio molossus</name>
    <dbReference type="NCBI Taxonomy" id="27622"/>
    <lineage>
        <taxon>Eukaryota</taxon>
        <taxon>Metazoa</taxon>
        <taxon>Chordata</taxon>
        <taxon>Craniata</taxon>
        <taxon>Vertebrata</taxon>
        <taxon>Euteleostomi</taxon>
        <taxon>Mammalia</taxon>
        <taxon>Eutheria</taxon>
        <taxon>Laurasiatheria</taxon>
        <taxon>Chiroptera</taxon>
        <taxon>Yangochiroptera</taxon>
        <taxon>Molossidae</taxon>
        <taxon>Molossus</taxon>
    </lineage>
</organism>
<feature type="domain" description="CTCK" evidence="3">
    <location>
        <begin position="104"/>
        <end position="203"/>
    </location>
</feature>
<dbReference type="SMART" id="SM00041">
    <property type="entry name" value="CT"/>
    <property type="match status" value="1"/>
</dbReference>
<sequence length="226" mass="25050">MSGHWKVSNPDQPSCHGPPPTSPYVWPTTPAPCQPSPVCQLILSEVFELCHAVIPPSPYLEGCLFDHCHVTDANVVCSSLELYASLCASHGVCVDWRSWTNNTCRPFRTLARSRKAASVQRARRSSARAQKSACLPAAPGAWGHTGSLWRYSLEAQVLEHRCSCCRELRASPRNVTLHCADGSPRAFSYTQVEECGCVDQHCDAHGDLDYSQEPEAPQRRDTEHRH</sequence>
<accession>A0A7J8BIG7</accession>
<name>A0A7J8BIG7_MOLMO</name>
<dbReference type="InterPro" id="IPR006207">
    <property type="entry name" value="Cys_knot_C"/>
</dbReference>
<dbReference type="EMBL" id="JACASF010000031">
    <property type="protein sequence ID" value="KAF6398482.1"/>
    <property type="molecule type" value="Genomic_DNA"/>
</dbReference>
<dbReference type="AlphaFoldDB" id="A0A7J8BIG7"/>
<proteinExistence type="predicted"/>
<dbReference type="PROSITE" id="PS01185">
    <property type="entry name" value="CTCK_1"/>
    <property type="match status" value="1"/>
</dbReference>
<evidence type="ECO:0000313" key="5">
    <source>
        <dbReference type="Proteomes" id="UP000550707"/>
    </source>
</evidence>
<evidence type="ECO:0000256" key="1">
    <source>
        <dbReference type="ARBA" id="ARBA00023157"/>
    </source>
</evidence>
<dbReference type="Pfam" id="PF08742">
    <property type="entry name" value="C8"/>
    <property type="match status" value="1"/>
</dbReference>
<gene>
    <name evidence="4" type="ORF">HJG59_010457</name>
</gene>
<keyword evidence="5" id="KW-1185">Reference proteome</keyword>
<dbReference type="PANTHER" id="PTHR11339">
    <property type="entry name" value="EXTRACELLULAR MATRIX GLYCOPROTEIN RELATED"/>
    <property type="match status" value="1"/>
</dbReference>
<comment type="caution">
    <text evidence="4">The sequence shown here is derived from an EMBL/GenBank/DDBJ whole genome shotgun (WGS) entry which is preliminary data.</text>
</comment>
<dbReference type="PANTHER" id="PTHR11339:SF402">
    <property type="entry name" value="VWFD DOMAIN-CONTAINING PROTEIN"/>
    <property type="match status" value="1"/>
</dbReference>
<dbReference type="InterPro" id="IPR050780">
    <property type="entry name" value="Mucin_vWF_Thrombospondin_sf"/>
</dbReference>
<dbReference type="Proteomes" id="UP000550707">
    <property type="component" value="Unassembled WGS sequence"/>
</dbReference>
<dbReference type="SMART" id="SM00832">
    <property type="entry name" value="C8"/>
    <property type="match status" value="1"/>
</dbReference>
<keyword evidence="1" id="KW-1015">Disulfide bond</keyword>
<evidence type="ECO:0000313" key="4">
    <source>
        <dbReference type="EMBL" id="KAF6398482.1"/>
    </source>
</evidence>
<dbReference type="InterPro" id="IPR014853">
    <property type="entry name" value="VWF/SSPO/ZAN-like_Cys-rich_dom"/>
</dbReference>
<reference evidence="4 5" key="1">
    <citation type="journal article" date="2020" name="Nature">
        <title>Six reference-quality genomes reveal evolution of bat adaptations.</title>
        <authorList>
            <person name="Jebb D."/>
            <person name="Huang Z."/>
            <person name="Pippel M."/>
            <person name="Hughes G.M."/>
            <person name="Lavrichenko K."/>
            <person name="Devanna P."/>
            <person name="Winkler S."/>
            <person name="Jermiin L.S."/>
            <person name="Skirmuntt E.C."/>
            <person name="Katzourakis A."/>
            <person name="Burkitt-Gray L."/>
            <person name="Ray D.A."/>
            <person name="Sullivan K.A.M."/>
            <person name="Roscito J.G."/>
            <person name="Kirilenko B.M."/>
            <person name="Davalos L.M."/>
            <person name="Corthals A.P."/>
            <person name="Power M.L."/>
            <person name="Jones G."/>
            <person name="Ransome R.D."/>
            <person name="Dechmann D.K.N."/>
            <person name="Locatelli A.G."/>
            <person name="Puechmaille S.J."/>
            <person name="Fedrigo O."/>
            <person name="Jarvis E.D."/>
            <person name="Hiller M."/>
            <person name="Vernes S.C."/>
            <person name="Myers E.W."/>
            <person name="Teeling E.C."/>
        </authorList>
    </citation>
    <scope>NUCLEOTIDE SEQUENCE [LARGE SCALE GENOMIC DNA]</scope>
    <source>
        <strain evidence="4">MMolMol1</strain>
        <tissue evidence="4">Muscle</tissue>
    </source>
</reference>
<evidence type="ECO:0000259" key="3">
    <source>
        <dbReference type="PROSITE" id="PS01225"/>
    </source>
</evidence>
<dbReference type="PROSITE" id="PS01225">
    <property type="entry name" value="CTCK_2"/>
    <property type="match status" value="1"/>
</dbReference>
<evidence type="ECO:0000256" key="2">
    <source>
        <dbReference type="PROSITE-ProRule" id="PRU00039"/>
    </source>
</evidence>
<protein>
    <recommendedName>
        <fullName evidence="3">CTCK domain-containing protein</fullName>
    </recommendedName>
</protein>